<gene>
    <name evidence="4" type="ORF">GUITHDRAFT_149900</name>
</gene>
<keyword evidence="6" id="KW-1185">Reference proteome</keyword>
<keyword evidence="2" id="KW-0812">Transmembrane</keyword>
<accession>L1K371</accession>
<evidence type="ECO:0000256" key="2">
    <source>
        <dbReference type="SAM" id="Phobius"/>
    </source>
</evidence>
<evidence type="ECO:0000313" key="4">
    <source>
        <dbReference type="EMBL" id="EKX54900.1"/>
    </source>
</evidence>
<dbReference type="NCBIfam" id="NF033634">
    <property type="entry name" value="SLATT_1"/>
    <property type="match status" value="1"/>
</dbReference>
<dbReference type="InterPro" id="IPR040884">
    <property type="entry name" value="SLATT_1"/>
</dbReference>
<dbReference type="PaxDb" id="55529-EKX54900"/>
<evidence type="ECO:0000313" key="6">
    <source>
        <dbReference type="Proteomes" id="UP000011087"/>
    </source>
</evidence>
<dbReference type="RefSeq" id="XP_005841880.1">
    <property type="nucleotide sequence ID" value="XM_005841823.1"/>
</dbReference>
<protein>
    <recommendedName>
        <fullName evidence="3">SMODS and SLOG-associating 2TM effector domain-containing protein</fullName>
    </recommendedName>
</protein>
<keyword evidence="2" id="KW-1133">Transmembrane helix</keyword>
<organism evidence="4">
    <name type="scientific">Guillardia theta (strain CCMP2712)</name>
    <name type="common">Cryptophyte</name>
    <dbReference type="NCBI Taxonomy" id="905079"/>
    <lineage>
        <taxon>Eukaryota</taxon>
        <taxon>Cryptophyceae</taxon>
        <taxon>Pyrenomonadales</taxon>
        <taxon>Geminigeraceae</taxon>
        <taxon>Guillardia</taxon>
    </lineage>
</organism>
<dbReference type="Proteomes" id="UP000011087">
    <property type="component" value="Unassembled WGS sequence"/>
</dbReference>
<dbReference type="KEGG" id="gtt:GUITHDRAFT_149900"/>
<sequence>MQLRAELIESAGMEQTSFMAKYPPRVFTHHQNQDCPPRKQSYKADEMQDNHHSPLPSHQYMELRVNTMIKFFRRRLPLYKFRVALFNWLIIVLIAAAAAVANIESAEYGAICMALATAVVSWMEFDGTRQKLSRYNKSLVSLNNIVTWWNSISDSHKASVESVSLLVMQVESVIAGESDAWLAVPMTKGIEENKQKLEASYDITTRRGSFL</sequence>
<proteinExistence type="predicted"/>
<evidence type="ECO:0000256" key="1">
    <source>
        <dbReference type="SAM" id="MobiDB-lite"/>
    </source>
</evidence>
<feature type="transmembrane region" description="Helical" evidence="2">
    <location>
        <begin position="83"/>
        <end position="102"/>
    </location>
</feature>
<dbReference type="Pfam" id="PF18181">
    <property type="entry name" value="SLATT_1"/>
    <property type="match status" value="1"/>
</dbReference>
<name>L1K371_GUITC</name>
<dbReference type="GeneID" id="17311402"/>
<reference evidence="4 6" key="1">
    <citation type="journal article" date="2012" name="Nature">
        <title>Algal genomes reveal evolutionary mosaicism and the fate of nucleomorphs.</title>
        <authorList>
            <consortium name="DOE Joint Genome Institute"/>
            <person name="Curtis B.A."/>
            <person name="Tanifuji G."/>
            <person name="Burki F."/>
            <person name="Gruber A."/>
            <person name="Irimia M."/>
            <person name="Maruyama S."/>
            <person name="Arias M.C."/>
            <person name="Ball S.G."/>
            <person name="Gile G.H."/>
            <person name="Hirakawa Y."/>
            <person name="Hopkins J.F."/>
            <person name="Kuo A."/>
            <person name="Rensing S.A."/>
            <person name="Schmutz J."/>
            <person name="Symeonidi A."/>
            <person name="Elias M."/>
            <person name="Eveleigh R.J."/>
            <person name="Herman E.K."/>
            <person name="Klute M.J."/>
            <person name="Nakayama T."/>
            <person name="Obornik M."/>
            <person name="Reyes-Prieto A."/>
            <person name="Armbrust E.V."/>
            <person name="Aves S.J."/>
            <person name="Beiko R.G."/>
            <person name="Coutinho P."/>
            <person name="Dacks J.B."/>
            <person name="Durnford D.G."/>
            <person name="Fast N.M."/>
            <person name="Green B.R."/>
            <person name="Grisdale C.J."/>
            <person name="Hempel F."/>
            <person name="Henrissat B."/>
            <person name="Hoppner M.P."/>
            <person name="Ishida K."/>
            <person name="Kim E."/>
            <person name="Koreny L."/>
            <person name="Kroth P.G."/>
            <person name="Liu Y."/>
            <person name="Malik S.B."/>
            <person name="Maier U.G."/>
            <person name="McRose D."/>
            <person name="Mock T."/>
            <person name="Neilson J.A."/>
            <person name="Onodera N.T."/>
            <person name="Poole A.M."/>
            <person name="Pritham E.J."/>
            <person name="Richards T.A."/>
            <person name="Rocap G."/>
            <person name="Roy S.W."/>
            <person name="Sarai C."/>
            <person name="Schaack S."/>
            <person name="Shirato S."/>
            <person name="Slamovits C.H."/>
            <person name="Spencer D.F."/>
            <person name="Suzuki S."/>
            <person name="Worden A.Z."/>
            <person name="Zauner S."/>
            <person name="Barry K."/>
            <person name="Bell C."/>
            <person name="Bharti A.K."/>
            <person name="Crow J.A."/>
            <person name="Grimwood J."/>
            <person name="Kramer R."/>
            <person name="Lindquist E."/>
            <person name="Lucas S."/>
            <person name="Salamov A."/>
            <person name="McFadden G.I."/>
            <person name="Lane C.E."/>
            <person name="Keeling P.J."/>
            <person name="Gray M.W."/>
            <person name="Grigoriev I.V."/>
            <person name="Archibald J.M."/>
        </authorList>
    </citation>
    <scope>NUCLEOTIDE SEQUENCE</scope>
    <source>
        <strain evidence="4 6">CCMP2712</strain>
    </source>
</reference>
<dbReference type="OrthoDB" id="195291at2759"/>
<evidence type="ECO:0000313" key="5">
    <source>
        <dbReference type="EnsemblProtists" id="EKX54900"/>
    </source>
</evidence>
<dbReference type="EnsemblProtists" id="EKX54900">
    <property type="protein sequence ID" value="EKX54900"/>
    <property type="gene ID" value="GUITHDRAFT_149900"/>
</dbReference>
<keyword evidence="2" id="KW-0472">Membrane</keyword>
<evidence type="ECO:0000259" key="3">
    <source>
        <dbReference type="Pfam" id="PF18181"/>
    </source>
</evidence>
<feature type="transmembrane region" description="Helical" evidence="2">
    <location>
        <begin position="108"/>
        <end position="125"/>
    </location>
</feature>
<dbReference type="AlphaFoldDB" id="L1K371"/>
<dbReference type="EMBL" id="JH992966">
    <property type="protein sequence ID" value="EKX54900.1"/>
    <property type="molecule type" value="Genomic_DNA"/>
</dbReference>
<dbReference type="HOGENOM" id="CLU_1306903_0_0_1"/>
<reference evidence="6" key="2">
    <citation type="submission" date="2012-11" db="EMBL/GenBank/DDBJ databases">
        <authorList>
            <person name="Kuo A."/>
            <person name="Curtis B.A."/>
            <person name="Tanifuji G."/>
            <person name="Burki F."/>
            <person name="Gruber A."/>
            <person name="Irimia M."/>
            <person name="Maruyama S."/>
            <person name="Arias M.C."/>
            <person name="Ball S.G."/>
            <person name="Gile G.H."/>
            <person name="Hirakawa Y."/>
            <person name="Hopkins J.F."/>
            <person name="Rensing S.A."/>
            <person name="Schmutz J."/>
            <person name="Symeonidi A."/>
            <person name="Elias M."/>
            <person name="Eveleigh R.J."/>
            <person name="Herman E.K."/>
            <person name="Klute M.J."/>
            <person name="Nakayama T."/>
            <person name="Obornik M."/>
            <person name="Reyes-Prieto A."/>
            <person name="Armbrust E.V."/>
            <person name="Aves S.J."/>
            <person name="Beiko R.G."/>
            <person name="Coutinho P."/>
            <person name="Dacks J.B."/>
            <person name="Durnford D.G."/>
            <person name="Fast N.M."/>
            <person name="Green B.R."/>
            <person name="Grisdale C."/>
            <person name="Hempe F."/>
            <person name="Henrissat B."/>
            <person name="Hoppner M.P."/>
            <person name="Ishida K.-I."/>
            <person name="Kim E."/>
            <person name="Koreny L."/>
            <person name="Kroth P.G."/>
            <person name="Liu Y."/>
            <person name="Malik S.-B."/>
            <person name="Maier U.G."/>
            <person name="McRose D."/>
            <person name="Mock T."/>
            <person name="Neilson J.A."/>
            <person name="Onodera N.T."/>
            <person name="Poole A.M."/>
            <person name="Pritham E.J."/>
            <person name="Richards T.A."/>
            <person name="Rocap G."/>
            <person name="Roy S.W."/>
            <person name="Sarai C."/>
            <person name="Schaack S."/>
            <person name="Shirato S."/>
            <person name="Slamovits C.H."/>
            <person name="Spencer D.F."/>
            <person name="Suzuki S."/>
            <person name="Worden A.Z."/>
            <person name="Zauner S."/>
            <person name="Barry K."/>
            <person name="Bell C."/>
            <person name="Bharti A.K."/>
            <person name="Crow J.A."/>
            <person name="Grimwood J."/>
            <person name="Kramer R."/>
            <person name="Lindquist E."/>
            <person name="Lucas S."/>
            <person name="Salamov A."/>
            <person name="McFadden G.I."/>
            <person name="Lane C.E."/>
            <person name="Keeling P.J."/>
            <person name="Gray M.W."/>
            <person name="Grigoriev I.V."/>
            <person name="Archibald J.M."/>
        </authorList>
    </citation>
    <scope>NUCLEOTIDE SEQUENCE</scope>
    <source>
        <strain evidence="6">CCMP2712</strain>
    </source>
</reference>
<feature type="region of interest" description="Disordered" evidence="1">
    <location>
        <begin position="29"/>
        <end position="50"/>
    </location>
</feature>
<reference evidence="5" key="3">
    <citation type="submission" date="2016-03" db="UniProtKB">
        <authorList>
            <consortium name="EnsemblProtists"/>
        </authorList>
    </citation>
    <scope>IDENTIFICATION</scope>
</reference>
<feature type="domain" description="SMODS and SLOG-associating 2TM effector" evidence="3">
    <location>
        <begin position="60"/>
        <end position="181"/>
    </location>
</feature>